<dbReference type="PANTHER" id="PTHR42840:SF8">
    <property type="entry name" value="OXIDOREDUCTASE"/>
    <property type="match status" value="1"/>
</dbReference>
<dbReference type="SUPFAM" id="SSF51735">
    <property type="entry name" value="NAD(P)-binding Rossmann-fold domains"/>
    <property type="match status" value="1"/>
</dbReference>
<organism evidence="3">
    <name type="scientific">Microvirga ossetica</name>
    <dbReference type="NCBI Taxonomy" id="1882682"/>
    <lineage>
        <taxon>Bacteria</taxon>
        <taxon>Pseudomonadati</taxon>
        <taxon>Pseudomonadota</taxon>
        <taxon>Alphaproteobacteria</taxon>
        <taxon>Hyphomicrobiales</taxon>
        <taxon>Methylobacteriaceae</taxon>
        <taxon>Microvirga</taxon>
    </lineage>
</organism>
<gene>
    <name evidence="3" type="ORF">BB934_11200</name>
</gene>
<feature type="domain" description="GFO/IDH/MocA-like oxidoreductase" evidence="2">
    <location>
        <begin position="149"/>
        <end position="286"/>
    </location>
</feature>
<dbReference type="OrthoDB" id="9801953at2"/>
<dbReference type="PANTHER" id="PTHR42840">
    <property type="entry name" value="NAD(P)-BINDING ROSSMANN-FOLD SUPERFAMILY PROTEIN-RELATED"/>
    <property type="match status" value="1"/>
</dbReference>
<dbReference type="Pfam" id="PF01408">
    <property type="entry name" value="GFO_IDH_MocA"/>
    <property type="match status" value="1"/>
</dbReference>
<dbReference type="KEGG" id="moc:BB934_11200"/>
<dbReference type="GO" id="GO:0000166">
    <property type="term" value="F:nucleotide binding"/>
    <property type="evidence" value="ECO:0007669"/>
    <property type="project" value="InterPro"/>
</dbReference>
<dbReference type="Gene3D" id="3.40.50.720">
    <property type="entry name" value="NAD(P)-binding Rossmann-like Domain"/>
    <property type="match status" value="1"/>
</dbReference>
<evidence type="ECO:0000313" key="3">
    <source>
        <dbReference type="EMBL" id="ANY78725.1"/>
    </source>
</evidence>
<dbReference type="InterPro" id="IPR000683">
    <property type="entry name" value="Gfo/Idh/MocA-like_OxRdtase_N"/>
</dbReference>
<dbReference type="Pfam" id="PF22725">
    <property type="entry name" value="GFO_IDH_MocA_C3"/>
    <property type="match status" value="1"/>
</dbReference>
<evidence type="ECO:0000259" key="2">
    <source>
        <dbReference type="Pfam" id="PF22725"/>
    </source>
</evidence>
<dbReference type="SUPFAM" id="SSF55347">
    <property type="entry name" value="Glyceraldehyde-3-phosphate dehydrogenase-like, C-terminal domain"/>
    <property type="match status" value="1"/>
</dbReference>
<dbReference type="EMBL" id="CP016616">
    <property type="protein sequence ID" value="ANY78725.1"/>
    <property type="molecule type" value="Genomic_DNA"/>
</dbReference>
<protein>
    <submittedName>
        <fullName evidence="3">Oxidoreductase</fullName>
    </submittedName>
</protein>
<dbReference type="InterPro" id="IPR036291">
    <property type="entry name" value="NAD(P)-bd_dom_sf"/>
</dbReference>
<feature type="domain" description="Gfo/Idh/MocA-like oxidoreductase N-terminal" evidence="1">
    <location>
        <begin position="50"/>
        <end position="135"/>
    </location>
</feature>
<name>A0A1B2EFG8_9HYPH</name>
<dbReference type="Gene3D" id="3.30.360.10">
    <property type="entry name" value="Dihydrodipicolinate Reductase, domain 2"/>
    <property type="match status" value="1"/>
</dbReference>
<evidence type="ECO:0000259" key="1">
    <source>
        <dbReference type="Pfam" id="PF01408"/>
    </source>
</evidence>
<dbReference type="AlphaFoldDB" id="A0A1B2EFG8"/>
<reference evidence="3" key="1">
    <citation type="submission" date="2016-07" db="EMBL/GenBank/DDBJ databases">
        <title>Microvirga ossetica sp. nov. a new species of rhizobia isolated from root nodules of the legume species Vicia alpestris Steven originated from North Ossetia region in the Caucasus.</title>
        <authorList>
            <person name="Safronova V.I."/>
            <person name="Kuznetsova I.G."/>
            <person name="Sazanova A.L."/>
            <person name="Belimov A."/>
            <person name="Andronov E."/>
            <person name="Osledkin Y.S."/>
            <person name="Onishchuk O.P."/>
            <person name="Kurchak O.N."/>
            <person name="Shaposhnikov A.I."/>
            <person name="Willems A."/>
            <person name="Tikhonovich I.A."/>
        </authorList>
    </citation>
    <scope>NUCLEOTIDE SEQUENCE [LARGE SCALE GENOMIC DNA]</scope>
    <source>
        <strain evidence="3">V5/3M</strain>
    </source>
</reference>
<proteinExistence type="predicted"/>
<dbReference type="RefSeq" id="WP_099509724.1">
    <property type="nucleotide sequence ID" value="NZ_CP016616.1"/>
</dbReference>
<accession>A0A1B2EFG8</accession>
<dbReference type="InterPro" id="IPR055170">
    <property type="entry name" value="GFO_IDH_MocA-like_dom"/>
</dbReference>
<sequence>MAQRRLGIVMHGITGRMGMNQHLIRSVAAIRAEGGVTLSDGSKVQLDPILVGRNADKIQELAKTYGIERWTTDLDAAIADPKDEIFFDAATTQMRPTLLDQAINAGKHIYCEKPISTNLPEALRIVRLAREKGVKNGTVQDKLFLPGLQKLKMLRDSGFFGRMLSVRGEFGYWVFEGDWGQPAQRPSWNYRSEDGGGMILDMVCHWRYVLDNLFGEVRSVSCIGSTHIPERVDEKGKPYPATADDSAYATFMLDGGVIAHINMSWCTRVYRDDLVTFQVDGTHGSAVAGLTDCVIQPRQATPRPVWNPDQKQTIDFYDTWQPVPDNTVYDNGFKTQWEMFVRHVVEDAPYRYTLVEGAKGVQLVECALESWRERRWVDVPPLNVGASKEKQHEPA</sequence>